<dbReference type="SUPFAM" id="SSF55874">
    <property type="entry name" value="ATPase domain of HSP90 chaperone/DNA topoisomerase II/histidine kinase"/>
    <property type="match status" value="1"/>
</dbReference>
<dbReference type="PROSITE" id="PS50109">
    <property type="entry name" value="HIS_KIN"/>
    <property type="match status" value="1"/>
</dbReference>
<evidence type="ECO:0000256" key="4">
    <source>
        <dbReference type="ARBA" id="ARBA00022475"/>
    </source>
</evidence>
<organism evidence="12 13">
    <name type="scientific">Candidatus Nanosyncoccus nanoralicus</name>
    <dbReference type="NCBI Taxonomy" id="2171996"/>
    <lineage>
        <taxon>Bacteria</taxon>
        <taxon>Candidatus Saccharimonadota</taxon>
        <taxon>Candidatus Nanosyncoccalia</taxon>
        <taxon>Candidatus Nanosyncoccales</taxon>
        <taxon>Candidatus Nanosyncoccaceae</taxon>
        <taxon>Candidatus Nanosyncoccus</taxon>
    </lineage>
</organism>
<dbReference type="InterPro" id="IPR004358">
    <property type="entry name" value="Sig_transdc_His_kin-like_C"/>
</dbReference>
<reference evidence="12 13" key="2">
    <citation type="journal article" date="2020" name="Cell Rep.">
        <title>Acquisition and Adaptation of Ultra-small Parasitic Reduced Genome Bacteria to Mammalian Hosts.</title>
        <authorList>
            <person name="McLean J.S."/>
            <person name="Bor B."/>
            <person name="Kerns K.A."/>
            <person name="Liu Q."/>
            <person name="To T.T."/>
            <person name="Solden L."/>
            <person name="Hendrickson E.L."/>
            <person name="Wrighton K."/>
            <person name="Shi W."/>
            <person name="He X."/>
        </authorList>
    </citation>
    <scope>NUCLEOTIDE SEQUENCE [LARGE SCALE GENOMIC DNA]</scope>
    <source>
        <strain evidence="12 13">TM7_KMM_G3_1_HOT_351</strain>
    </source>
</reference>
<dbReference type="InterPro" id="IPR036890">
    <property type="entry name" value="HATPase_C_sf"/>
</dbReference>
<dbReference type="PANTHER" id="PTHR45453:SF2">
    <property type="entry name" value="HISTIDINE KINASE"/>
    <property type="match status" value="1"/>
</dbReference>
<accession>A0ABY0FKD8</accession>
<dbReference type="Gene3D" id="3.30.565.10">
    <property type="entry name" value="Histidine kinase-like ATPase, C-terminal domain"/>
    <property type="match status" value="1"/>
</dbReference>
<evidence type="ECO:0000256" key="3">
    <source>
        <dbReference type="ARBA" id="ARBA00012438"/>
    </source>
</evidence>
<comment type="catalytic activity">
    <reaction evidence="1">
        <text>ATP + protein L-histidine = ADP + protein N-phospho-L-histidine.</text>
        <dbReference type="EC" id="2.7.13.3"/>
    </reaction>
</comment>
<evidence type="ECO:0000313" key="12">
    <source>
        <dbReference type="EMBL" id="RYC73835.1"/>
    </source>
</evidence>
<reference evidence="12 13" key="1">
    <citation type="journal article" date="2018" name="bioRxiv">
        <title>Evidence of independent acquisition and adaption of ultra-small bacteria to human hosts across the highly diverse yet reduced genomes of the phylum Saccharibacteria.</title>
        <authorList>
            <person name="McLean J.S."/>
            <person name="Bor B."/>
            <person name="To T.T."/>
            <person name="Liu Q."/>
            <person name="Kearns K.A."/>
            <person name="Solden L.M."/>
            <person name="Wrighton K.C."/>
            <person name="He X."/>
            <person name="Shi W."/>
        </authorList>
    </citation>
    <scope>NUCLEOTIDE SEQUENCE [LARGE SCALE GENOMIC DNA]</scope>
    <source>
        <strain evidence="12 13">TM7_KMM_G3_1_HOT_351</strain>
    </source>
</reference>
<dbReference type="PANTHER" id="PTHR45453">
    <property type="entry name" value="PHOSPHATE REGULON SENSOR PROTEIN PHOR"/>
    <property type="match status" value="1"/>
</dbReference>
<keyword evidence="5 12" id="KW-0808">Transferase</keyword>
<name>A0ABY0FKD8_9BACT</name>
<feature type="transmembrane region" description="Helical" evidence="10">
    <location>
        <begin position="39"/>
        <end position="58"/>
    </location>
</feature>
<evidence type="ECO:0000256" key="8">
    <source>
        <dbReference type="ARBA" id="ARBA00022989"/>
    </source>
</evidence>
<dbReference type="InterPro" id="IPR003594">
    <property type="entry name" value="HATPase_dom"/>
</dbReference>
<evidence type="ECO:0000313" key="13">
    <source>
        <dbReference type="Proteomes" id="UP001191004"/>
    </source>
</evidence>
<feature type="domain" description="Histidine kinase" evidence="11">
    <location>
        <begin position="125"/>
        <end position="346"/>
    </location>
</feature>
<dbReference type="Proteomes" id="UP001191004">
    <property type="component" value="Unassembled WGS sequence"/>
</dbReference>
<gene>
    <name evidence="12" type="primary">graS</name>
    <name evidence="12" type="ORF">G3KMM_00175</name>
</gene>
<dbReference type="Pfam" id="PF02518">
    <property type="entry name" value="HATPase_c"/>
    <property type="match status" value="1"/>
</dbReference>
<evidence type="ECO:0000256" key="1">
    <source>
        <dbReference type="ARBA" id="ARBA00000085"/>
    </source>
</evidence>
<dbReference type="PRINTS" id="PR00344">
    <property type="entry name" value="BCTRLSENSOR"/>
</dbReference>
<sequence length="361" mass="42459">MKFREYIADNLNILLANLFAIVLTEYLLCVFSTSLEFNIFIIFINLFTFIVCFLHAYFRKARFYKKIHRGIDALDQKILVHELIDPITNEEKLLHQEISELNRYMIDQINQYKIKFEDFKEYLELWVHEVKLPISALRLNLTQTKYKNNQLLLSEIDRLDDYVNQILYLVRSEHVEKDYQISESSLSEIIKRVALKNQSALIDSRIDFQVENVEKTIETDSKWLEFILNQIIANSIKYRKKKSPQIKVYSEETSKVLVLHVYDNGIGIPTSDQSRVFQKAFTGQNGRPYDFDKTKINLMADTSGSKSTGMGLYIVKKLIDKLGHRILISSTEYQYTDVMIVFAKNDYYKNVRNCNIKSTTE</sequence>
<evidence type="ECO:0000256" key="7">
    <source>
        <dbReference type="ARBA" id="ARBA00022777"/>
    </source>
</evidence>
<evidence type="ECO:0000256" key="2">
    <source>
        <dbReference type="ARBA" id="ARBA00004651"/>
    </source>
</evidence>
<keyword evidence="13" id="KW-1185">Reference proteome</keyword>
<evidence type="ECO:0000256" key="6">
    <source>
        <dbReference type="ARBA" id="ARBA00022692"/>
    </source>
</evidence>
<dbReference type="GO" id="GO:0004673">
    <property type="term" value="F:protein histidine kinase activity"/>
    <property type="evidence" value="ECO:0007669"/>
    <property type="project" value="UniProtKB-EC"/>
</dbReference>
<dbReference type="EC" id="2.7.13.3" evidence="3"/>
<protein>
    <recommendedName>
        <fullName evidence="3">histidine kinase</fullName>
        <ecNumber evidence="3">2.7.13.3</ecNumber>
    </recommendedName>
</protein>
<comment type="caution">
    <text evidence="12">The sequence shown here is derived from an EMBL/GenBank/DDBJ whole genome shotgun (WGS) entry which is preliminary data.</text>
</comment>
<evidence type="ECO:0000256" key="10">
    <source>
        <dbReference type="SAM" id="Phobius"/>
    </source>
</evidence>
<evidence type="ECO:0000256" key="9">
    <source>
        <dbReference type="ARBA" id="ARBA00023136"/>
    </source>
</evidence>
<keyword evidence="6 10" id="KW-0812">Transmembrane</keyword>
<proteinExistence type="predicted"/>
<keyword evidence="4" id="KW-1003">Cell membrane</keyword>
<dbReference type="EMBL" id="PRLL01000003">
    <property type="protein sequence ID" value="RYC73835.1"/>
    <property type="molecule type" value="Genomic_DNA"/>
</dbReference>
<keyword evidence="7 12" id="KW-0418">Kinase</keyword>
<evidence type="ECO:0000256" key="5">
    <source>
        <dbReference type="ARBA" id="ARBA00022679"/>
    </source>
</evidence>
<feature type="transmembrane region" description="Helical" evidence="10">
    <location>
        <begin position="12"/>
        <end position="33"/>
    </location>
</feature>
<dbReference type="SMART" id="SM00387">
    <property type="entry name" value="HATPase_c"/>
    <property type="match status" value="1"/>
</dbReference>
<keyword evidence="8 10" id="KW-1133">Transmembrane helix</keyword>
<comment type="subcellular location">
    <subcellularLocation>
        <location evidence="2">Cell membrane</location>
        <topology evidence="2">Multi-pass membrane protein</topology>
    </subcellularLocation>
</comment>
<dbReference type="InterPro" id="IPR050351">
    <property type="entry name" value="BphY/WalK/GraS-like"/>
</dbReference>
<keyword evidence="9 10" id="KW-0472">Membrane</keyword>
<dbReference type="RefSeq" id="WP_129604241.1">
    <property type="nucleotide sequence ID" value="NZ_PRLL01000003.1"/>
</dbReference>
<evidence type="ECO:0000259" key="11">
    <source>
        <dbReference type="PROSITE" id="PS50109"/>
    </source>
</evidence>
<dbReference type="InterPro" id="IPR005467">
    <property type="entry name" value="His_kinase_dom"/>
</dbReference>